<comment type="subunit">
    <text evidence="3">UreD, UreF and UreG form a complex that acts as a GTP-hydrolysis-dependent molecular chaperone, activating the urease apoprotein by helping to assemble the nickel containing metallocenter of UreC. The UreE protein probably delivers the nickel.</text>
</comment>
<keyword evidence="3" id="KW-0963">Cytoplasm</keyword>
<reference evidence="4 5" key="1">
    <citation type="submission" date="2017-10" db="EMBL/GenBank/DDBJ databases">
        <title>Sequencing the genomes of 1000 actinobacteria strains.</title>
        <authorList>
            <person name="Klenk H.-P."/>
        </authorList>
    </citation>
    <scope>NUCLEOTIDE SEQUENCE [LARGE SCALE GENOMIC DNA]</scope>
    <source>
        <strain evidence="4 5">DSM 21838</strain>
    </source>
</reference>
<name>A0A2A9F0J7_9MICO</name>
<dbReference type="GO" id="GO:0016151">
    <property type="term" value="F:nickel cation binding"/>
    <property type="evidence" value="ECO:0007669"/>
    <property type="project" value="UniProtKB-UniRule"/>
</dbReference>
<dbReference type="AlphaFoldDB" id="A0A2A9F0J7"/>
<keyword evidence="5" id="KW-1185">Reference proteome</keyword>
<evidence type="ECO:0000256" key="2">
    <source>
        <dbReference type="ARBA" id="ARBA00023186"/>
    </source>
</evidence>
<dbReference type="Pfam" id="PF01774">
    <property type="entry name" value="UreD"/>
    <property type="match status" value="1"/>
</dbReference>
<comment type="function">
    <text evidence="3">Required for maturation of urease via the functional incorporation of the urease nickel metallocenter.</text>
</comment>
<dbReference type="PANTHER" id="PTHR33643">
    <property type="entry name" value="UREASE ACCESSORY PROTEIN D"/>
    <property type="match status" value="1"/>
</dbReference>
<comment type="subcellular location">
    <subcellularLocation>
        <location evidence="3">Cytoplasm</location>
    </subcellularLocation>
</comment>
<keyword evidence="2 3" id="KW-0143">Chaperone</keyword>
<dbReference type="PANTHER" id="PTHR33643:SF1">
    <property type="entry name" value="UREASE ACCESSORY PROTEIN D"/>
    <property type="match status" value="1"/>
</dbReference>
<proteinExistence type="inferred from homology"/>
<evidence type="ECO:0000256" key="1">
    <source>
        <dbReference type="ARBA" id="ARBA00007177"/>
    </source>
</evidence>
<comment type="caution">
    <text evidence="4">The sequence shown here is derived from an EMBL/GenBank/DDBJ whole genome shotgun (WGS) entry which is preliminary data.</text>
</comment>
<dbReference type="Proteomes" id="UP000222106">
    <property type="component" value="Unassembled WGS sequence"/>
</dbReference>
<comment type="similarity">
    <text evidence="1 3">Belongs to the UreD family.</text>
</comment>
<gene>
    <name evidence="3" type="primary">ureD</name>
    <name evidence="4" type="ORF">ATJ97_0191</name>
</gene>
<dbReference type="InterPro" id="IPR002669">
    <property type="entry name" value="UreD"/>
</dbReference>
<dbReference type="OrthoDB" id="9807968at2"/>
<sequence>MTAAAPAAQTQLPTGELRLTIGERGGRGVATSQYHQGALRVIRPHYLDASSQVAYTVVNPGGGYLGGDVYDVEVEVQDRARLLLTTQSATKIYRTPGEPAVQRTRFTLGPGASLEYVPDQLIAYRGASYRQETIVELAADSSLVMCDVITPGWSPEGELFRYDEVRIRNEIRRDGRLFALDNLLIRPGEPGAPLSGMLLLEDYSHLGAMLVVDPRVDADLVRELEDLLVPLDPDGQLGVSLLNGPGFALRALSRSTDTLNTMLHAAVDLLRDRWFGQPALNLRKG</sequence>
<evidence type="ECO:0000256" key="3">
    <source>
        <dbReference type="HAMAP-Rule" id="MF_01384"/>
    </source>
</evidence>
<keyword evidence="3" id="KW-0996">Nickel insertion</keyword>
<protein>
    <recommendedName>
        <fullName evidence="3">Urease accessory protein UreD</fullName>
    </recommendedName>
</protein>
<dbReference type="GO" id="GO:0005737">
    <property type="term" value="C:cytoplasm"/>
    <property type="evidence" value="ECO:0007669"/>
    <property type="project" value="UniProtKB-SubCell"/>
</dbReference>
<accession>A0A2A9F0J7</accession>
<dbReference type="EMBL" id="PDJI01000003">
    <property type="protein sequence ID" value="PFG44917.1"/>
    <property type="molecule type" value="Genomic_DNA"/>
</dbReference>
<evidence type="ECO:0000313" key="4">
    <source>
        <dbReference type="EMBL" id="PFG44917.1"/>
    </source>
</evidence>
<evidence type="ECO:0000313" key="5">
    <source>
        <dbReference type="Proteomes" id="UP000222106"/>
    </source>
</evidence>
<dbReference type="RefSeq" id="WP_098482131.1">
    <property type="nucleotide sequence ID" value="NZ_PDJI01000003.1"/>
</dbReference>
<dbReference type="HAMAP" id="MF_01384">
    <property type="entry name" value="UreD"/>
    <property type="match status" value="1"/>
</dbReference>
<organism evidence="4 5">
    <name type="scientific">Georgenia soli</name>
    <dbReference type="NCBI Taxonomy" id="638953"/>
    <lineage>
        <taxon>Bacteria</taxon>
        <taxon>Bacillati</taxon>
        <taxon>Actinomycetota</taxon>
        <taxon>Actinomycetes</taxon>
        <taxon>Micrococcales</taxon>
        <taxon>Bogoriellaceae</taxon>
        <taxon>Georgenia</taxon>
    </lineage>
</organism>